<gene>
    <name evidence="3" type="ORF">F503_01121</name>
</gene>
<feature type="region of interest" description="Disordered" evidence="1">
    <location>
        <begin position="341"/>
        <end position="413"/>
    </location>
</feature>
<feature type="transmembrane region" description="Helical" evidence="2">
    <location>
        <begin position="195"/>
        <end position="218"/>
    </location>
</feature>
<reference evidence="3 4" key="1">
    <citation type="journal article" date="2013" name="BMC Genomics">
        <title>The genome and transcriptome of the pine saprophyte Ophiostoma piceae, and a comparison with the bark beetle-associated pine pathogen Grosmannia clavigera.</title>
        <authorList>
            <person name="Haridas S."/>
            <person name="Wang Y."/>
            <person name="Lim L."/>
            <person name="Massoumi Alamouti S."/>
            <person name="Jackman S."/>
            <person name="Docking R."/>
            <person name="Robertson G."/>
            <person name="Birol I."/>
            <person name="Bohlmann J."/>
            <person name="Breuil C."/>
        </authorList>
    </citation>
    <scope>NUCLEOTIDE SEQUENCE [LARGE SCALE GENOMIC DNA]</scope>
    <source>
        <strain evidence="3 4">UAMH 11346</strain>
    </source>
</reference>
<feature type="region of interest" description="Disordered" evidence="1">
    <location>
        <begin position="461"/>
        <end position="546"/>
    </location>
</feature>
<feature type="region of interest" description="Disordered" evidence="1">
    <location>
        <begin position="680"/>
        <end position="700"/>
    </location>
</feature>
<feature type="compositionally biased region" description="Polar residues" evidence="1">
    <location>
        <begin position="308"/>
        <end position="321"/>
    </location>
</feature>
<feature type="region of interest" description="Disordered" evidence="1">
    <location>
        <begin position="1"/>
        <end position="47"/>
    </location>
</feature>
<feature type="transmembrane region" description="Helical" evidence="2">
    <location>
        <begin position="85"/>
        <end position="108"/>
    </location>
</feature>
<dbReference type="Proteomes" id="UP000016923">
    <property type="component" value="Unassembled WGS sequence"/>
</dbReference>
<dbReference type="STRING" id="1262450.S3CP69"/>
<proteinExistence type="predicted"/>
<feature type="region of interest" description="Disordered" evidence="1">
    <location>
        <begin position="595"/>
        <end position="658"/>
    </location>
</feature>
<feature type="region of interest" description="Disordered" evidence="1">
    <location>
        <begin position="231"/>
        <end position="262"/>
    </location>
</feature>
<keyword evidence="4" id="KW-1185">Reference proteome</keyword>
<dbReference type="OMA" id="WLGFMFR"/>
<dbReference type="HOGENOM" id="CLU_018980_1_0_1"/>
<evidence type="ECO:0000256" key="1">
    <source>
        <dbReference type="SAM" id="MobiDB-lite"/>
    </source>
</evidence>
<dbReference type="VEuPathDB" id="FungiDB:F503_01121"/>
<dbReference type="OrthoDB" id="5404940at2759"/>
<evidence type="ECO:0000256" key="2">
    <source>
        <dbReference type="SAM" id="Phobius"/>
    </source>
</evidence>
<evidence type="ECO:0000313" key="3">
    <source>
        <dbReference type="EMBL" id="EPE08338.1"/>
    </source>
</evidence>
<organism evidence="3 4">
    <name type="scientific">Ophiostoma piceae (strain UAMH 11346)</name>
    <name type="common">Sap stain fungus</name>
    <dbReference type="NCBI Taxonomy" id="1262450"/>
    <lineage>
        <taxon>Eukaryota</taxon>
        <taxon>Fungi</taxon>
        <taxon>Dikarya</taxon>
        <taxon>Ascomycota</taxon>
        <taxon>Pezizomycotina</taxon>
        <taxon>Sordariomycetes</taxon>
        <taxon>Sordariomycetidae</taxon>
        <taxon>Ophiostomatales</taxon>
        <taxon>Ophiostomataceae</taxon>
        <taxon>Ophiostoma</taxon>
    </lineage>
</organism>
<sequence>MGSNQPFLYEADRSSRSSFPEKPFDPKSITRASWEPKPLKPKRDGPLVQINRHPDAHEIITGRAPVKTMSSTMKAWIKAMRVVQLLLRLLQLVAAAGILVLAILITKIPDMTSWVLRITAGFVIVHCIYAVYHLARPAGYRTPASSSAYQVFAAFSDFCILPLYAYGAVAARKNSDKWSTLLANTDILPYLTTSFYYTLIGGTAVHVLTLSVAFWLAIKFRDIASMPPDLNPLEDHYTSRSKKRQQKDLKRQKHLRNKSSVATASTFESVDSLDKAKGFDSRPPSVPFMHTRMGSEASAHYSDPRLSLPSQNSPVASQKGSLANMKRASVASFPNNGRGEYAELPLNDGGYSNAPASRHSYHPNSRPASRPGSRPASRPGSRPNTSIPNNGISSGAAAQPGMGPNGGPNAGRQAKFTETWYTSDSIVNRTQQRNQAVNTMVMNASGKRRNYEVVSQAYDFHDSDDQDSDTETVRHHQTGSGENDENMRYDSYNYAGEDENSHPNPLASNPSPKPNKGQFRASAPAQDIQRQLSDAPSMSSSVHTSTTVLGDVPLNDRRVSGGYTVDIADAMHNGRGLNNGNPAPLQHQQNTNNVSRQASNKRWTWAPRNRDSSIQADEGFSSKRYGDLRSGTPPTMVEDLPRVSKAARQVSSGNDYDLGSDRYLYHGDNNGAANTFSRRNVSGKIAEEGRAYSRYSTPNN</sequence>
<dbReference type="eggNOG" id="ENOG502S9P8">
    <property type="taxonomic scope" value="Eukaryota"/>
</dbReference>
<evidence type="ECO:0000313" key="4">
    <source>
        <dbReference type="Proteomes" id="UP000016923"/>
    </source>
</evidence>
<keyword evidence="2" id="KW-0812">Transmembrane</keyword>
<accession>S3CP69</accession>
<feature type="transmembrane region" description="Helical" evidence="2">
    <location>
        <begin position="147"/>
        <end position="169"/>
    </location>
</feature>
<dbReference type="EMBL" id="KE148149">
    <property type="protein sequence ID" value="EPE08338.1"/>
    <property type="molecule type" value="Genomic_DNA"/>
</dbReference>
<feature type="compositionally biased region" description="Basic residues" evidence="1">
    <location>
        <begin position="239"/>
        <end position="257"/>
    </location>
</feature>
<feature type="region of interest" description="Disordered" evidence="1">
    <location>
        <begin position="295"/>
        <end position="325"/>
    </location>
</feature>
<keyword evidence="2" id="KW-0472">Membrane</keyword>
<keyword evidence="2" id="KW-1133">Transmembrane helix</keyword>
<protein>
    <submittedName>
        <fullName evidence="3">Uncharacterized protein</fullName>
    </submittedName>
</protein>
<feature type="compositionally biased region" description="Polar residues" evidence="1">
    <location>
        <begin position="382"/>
        <end position="393"/>
    </location>
</feature>
<feature type="compositionally biased region" description="Low complexity" evidence="1">
    <location>
        <begin position="537"/>
        <end position="546"/>
    </location>
</feature>
<dbReference type="AlphaFoldDB" id="S3CP69"/>
<feature type="transmembrane region" description="Helical" evidence="2">
    <location>
        <begin position="114"/>
        <end position="135"/>
    </location>
</feature>
<name>S3CP69_OPHP1</name>